<reference evidence="1 2" key="1">
    <citation type="submission" date="2024-01" db="EMBL/GenBank/DDBJ databases">
        <title>Genome assemblies of Stephania.</title>
        <authorList>
            <person name="Yang L."/>
        </authorList>
    </citation>
    <scope>NUCLEOTIDE SEQUENCE [LARGE SCALE GENOMIC DNA]</scope>
    <source>
        <strain evidence="1">QJT</strain>
        <tissue evidence="1">Leaf</tissue>
    </source>
</reference>
<dbReference type="AlphaFoldDB" id="A0AAP0PV96"/>
<comment type="caution">
    <text evidence="1">The sequence shown here is derived from an EMBL/GenBank/DDBJ whole genome shotgun (WGS) entry which is preliminary data.</text>
</comment>
<organism evidence="1 2">
    <name type="scientific">Stephania japonica</name>
    <dbReference type="NCBI Taxonomy" id="461633"/>
    <lineage>
        <taxon>Eukaryota</taxon>
        <taxon>Viridiplantae</taxon>
        <taxon>Streptophyta</taxon>
        <taxon>Embryophyta</taxon>
        <taxon>Tracheophyta</taxon>
        <taxon>Spermatophyta</taxon>
        <taxon>Magnoliopsida</taxon>
        <taxon>Ranunculales</taxon>
        <taxon>Menispermaceae</taxon>
        <taxon>Menispermoideae</taxon>
        <taxon>Cissampelideae</taxon>
        <taxon>Stephania</taxon>
    </lineage>
</organism>
<gene>
    <name evidence="1" type="ORF">Sjap_001661</name>
</gene>
<evidence type="ECO:0000313" key="1">
    <source>
        <dbReference type="EMBL" id="KAK9154181.1"/>
    </source>
</evidence>
<dbReference type="Proteomes" id="UP001417504">
    <property type="component" value="Unassembled WGS sequence"/>
</dbReference>
<protein>
    <submittedName>
        <fullName evidence="1">Uncharacterized protein</fullName>
    </submittedName>
</protein>
<sequence>MQWPTSQCEPKEHLLLVIQIKQHNDKRYIIGHDSIVHHLREQINGFFSTPMNCQHRYQLLLHAHELPTQISLCSKTPYADPSFP</sequence>
<proteinExistence type="predicted"/>
<accession>A0AAP0PV96</accession>
<keyword evidence="2" id="KW-1185">Reference proteome</keyword>
<name>A0AAP0PV96_9MAGN</name>
<evidence type="ECO:0000313" key="2">
    <source>
        <dbReference type="Proteomes" id="UP001417504"/>
    </source>
</evidence>
<dbReference type="EMBL" id="JBBNAE010000001">
    <property type="protein sequence ID" value="KAK9154181.1"/>
    <property type="molecule type" value="Genomic_DNA"/>
</dbReference>